<proteinExistence type="predicted"/>
<dbReference type="EMBL" id="VTEI01000007">
    <property type="protein sequence ID" value="TYS15821.1"/>
    <property type="molecule type" value="Genomic_DNA"/>
</dbReference>
<evidence type="ECO:0000313" key="4">
    <source>
        <dbReference type="EMBL" id="TYS15821.1"/>
    </source>
</evidence>
<organism evidence="4 5">
    <name type="scientific">Rossellomorea vietnamensis</name>
    <dbReference type="NCBI Taxonomy" id="218284"/>
    <lineage>
        <taxon>Bacteria</taxon>
        <taxon>Bacillati</taxon>
        <taxon>Bacillota</taxon>
        <taxon>Bacilli</taxon>
        <taxon>Bacillales</taxon>
        <taxon>Bacillaceae</taxon>
        <taxon>Rossellomorea</taxon>
    </lineage>
</organism>
<dbReference type="RefSeq" id="WP_148940648.1">
    <property type="nucleotide sequence ID" value="NZ_VTEI01000007.1"/>
</dbReference>
<dbReference type="InterPro" id="IPR010330">
    <property type="entry name" value="CoiA_nuc"/>
</dbReference>
<protein>
    <recommendedName>
        <fullName evidence="6">Competence protein CoiA</fullName>
    </recommendedName>
</protein>
<feature type="domain" description="Competence protein CoiA C-terminal" evidence="3">
    <location>
        <begin position="236"/>
        <end position="365"/>
    </location>
</feature>
<name>A0A5D4NQI1_9BACI</name>
<dbReference type="Proteomes" id="UP000322267">
    <property type="component" value="Unassembled WGS sequence"/>
</dbReference>
<feature type="domain" description="Competence protein CoiA-like N-terminal" evidence="2">
    <location>
        <begin position="17"/>
        <end position="60"/>
    </location>
</feature>
<gene>
    <name evidence="4" type="ORF">FZC78_14635</name>
</gene>
<dbReference type="Pfam" id="PF25166">
    <property type="entry name" value="CoiA_C"/>
    <property type="match status" value="1"/>
</dbReference>
<dbReference type="AlphaFoldDB" id="A0A5D4NQI1"/>
<sequence length="370" mass="42657">MLTALNKHKQLITLIRHSDEEVEGLKGSKFYCPVCKGPLIIKAGKIKIPHFAHVSNIGCKGSGEPETVIHLRGKKLLFHHFSSLISTVELEHYLPSVQQRPDVYILLKDKRYSVEFQCAAISSADFLARTIGYQNAGIEPVWILGSRIVQKGTGPRISLTHSQQHFIRYSPHAGYWLSYFDTENEMMHFYYNLHPHSAKLFSSETFTLTLTSVPFPFKLPLKTNNPPNKYFKASNDSWIKNKLMYNNGVNDRFLKALYLNGDHLLSLPDYIGIPTEHMLLFKSHPIEWQYFIWYDGFKKKPAGSSFSFGDLLNSFLKRISTGFIQRRILPLVKEDLLLEALKEYLMILLKRDIIKEIKSEVYYVTGNHTK</sequence>
<comment type="caution">
    <text evidence="4">The sequence shown here is derived from an EMBL/GenBank/DDBJ whole genome shotgun (WGS) entry which is preliminary data.</text>
</comment>
<dbReference type="Pfam" id="PF25164">
    <property type="entry name" value="CoiA_N"/>
    <property type="match status" value="1"/>
</dbReference>
<evidence type="ECO:0000259" key="1">
    <source>
        <dbReference type="Pfam" id="PF06054"/>
    </source>
</evidence>
<evidence type="ECO:0008006" key="6">
    <source>
        <dbReference type="Google" id="ProtNLM"/>
    </source>
</evidence>
<dbReference type="PIRSF" id="PIRSF007487">
    <property type="entry name" value="Competence-induced_CoiA_bac"/>
    <property type="match status" value="1"/>
</dbReference>
<feature type="domain" description="Competence protein CoiA nuclease-like" evidence="1">
    <location>
        <begin position="66"/>
        <end position="214"/>
    </location>
</feature>
<dbReference type="InterPro" id="IPR057253">
    <property type="entry name" value="CoiA-like_N"/>
</dbReference>
<evidence type="ECO:0000259" key="2">
    <source>
        <dbReference type="Pfam" id="PF25164"/>
    </source>
</evidence>
<evidence type="ECO:0000313" key="5">
    <source>
        <dbReference type="Proteomes" id="UP000322267"/>
    </source>
</evidence>
<dbReference type="Pfam" id="PF06054">
    <property type="entry name" value="CoiA_nuc"/>
    <property type="match status" value="1"/>
</dbReference>
<reference evidence="4 5" key="1">
    <citation type="submission" date="2019-08" db="EMBL/GenBank/DDBJ databases">
        <title>Bacillus genomes from the desert of Cuatro Cienegas, Coahuila.</title>
        <authorList>
            <person name="Olmedo-Alvarez G."/>
        </authorList>
    </citation>
    <scope>NUCLEOTIDE SEQUENCE [LARGE SCALE GENOMIC DNA]</scope>
    <source>
        <strain evidence="4 5">CH34_1T</strain>
    </source>
</reference>
<dbReference type="OrthoDB" id="3784230at2"/>
<evidence type="ECO:0000259" key="3">
    <source>
        <dbReference type="Pfam" id="PF25166"/>
    </source>
</evidence>
<dbReference type="InterPro" id="IPR021176">
    <property type="entry name" value="Competence-induced_CoiA"/>
</dbReference>
<accession>A0A5D4NQI1</accession>
<dbReference type="InterPro" id="IPR057252">
    <property type="entry name" value="CoiA_C"/>
</dbReference>